<proteinExistence type="predicted"/>
<dbReference type="PANTHER" id="PTHR21818:SF0">
    <property type="entry name" value="FANCONI ANEMIA GROUP I PROTEIN"/>
    <property type="match status" value="1"/>
</dbReference>
<name>A0A9W6BE16_9CHLO</name>
<evidence type="ECO:0000313" key="2">
    <source>
        <dbReference type="EMBL" id="GLC50431.1"/>
    </source>
</evidence>
<gene>
    <name evidence="3" type="primary">PLESTB000824</name>
    <name evidence="2" type="synonym">PLESTB000823</name>
    <name evidence="2" type="ORF">PLESTB_000378700</name>
    <name evidence="3" type="ORF">PLESTB_000378800</name>
</gene>
<sequence>MVDEEAASLVEVVVAVARLLPPPGQRAVSDVCWELMDQTEPQVTHTGLVRALMAAHVTLRGTEDLPALRAVAGHVQEVIGKAGDETQAECSAPGALHDGTAQLAAMEALRLLEGHLAEGEELMAAAVRGGGCGGGGGAEEAAAGAGRGGVAPGGGAAAARSVGQLVEALCRRLAAVVDVLQTVVQTRLGNPQVLEVQTEVLIKTYKLLGALAKAHLPTKGSAAAASAAPPPPPLGRPFHDLVARVHRDLTPPVYAAVGEDLSAAPQAAPQAGGEEGGGAMRLSSAKLRRDAKSYSRLVHAIEDWEKQLLALEKAFKAQGVNLMRGAKRSTNRDFKIMAR</sequence>
<reference evidence="3 4" key="2">
    <citation type="journal article" date="2023" name="Commun. Biol.">
        <title>Reorganization of the ancestral sex-determining regions during the evolution of trioecy in Pleodorina starrii.</title>
        <authorList>
            <person name="Takahashi K."/>
            <person name="Suzuki S."/>
            <person name="Kawai-Toyooka H."/>
            <person name="Yamamoto K."/>
            <person name="Hamaji T."/>
            <person name="Ootsuki R."/>
            <person name="Yamaguchi H."/>
            <person name="Kawachi M."/>
            <person name="Higashiyama T."/>
            <person name="Nozaki H."/>
        </authorList>
    </citation>
    <scope>NUCLEOTIDE SEQUENCE [LARGE SCALE GENOMIC DNA]</scope>
    <source>
        <strain evidence="3 4">NIES-4479</strain>
    </source>
</reference>
<organism evidence="3 4">
    <name type="scientific">Pleodorina starrii</name>
    <dbReference type="NCBI Taxonomy" id="330485"/>
    <lineage>
        <taxon>Eukaryota</taxon>
        <taxon>Viridiplantae</taxon>
        <taxon>Chlorophyta</taxon>
        <taxon>core chlorophytes</taxon>
        <taxon>Chlorophyceae</taxon>
        <taxon>CS clade</taxon>
        <taxon>Chlamydomonadales</taxon>
        <taxon>Volvocaceae</taxon>
        <taxon>Pleodorina</taxon>
    </lineage>
</organism>
<dbReference type="InterPro" id="IPR029314">
    <property type="entry name" value="FANCI_S4"/>
</dbReference>
<dbReference type="AlphaFoldDB" id="A0A9W6BE16"/>
<evidence type="ECO:0000313" key="3">
    <source>
        <dbReference type="EMBL" id="GLC50432.1"/>
    </source>
</evidence>
<dbReference type="PANTHER" id="PTHR21818">
    <property type="entry name" value="BC025462 PROTEIN"/>
    <property type="match status" value="1"/>
</dbReference>
<dbReference type="EMBL" id="BRXU01000003">
    <property type="protein sequence ID" value="GLC50432.1"/>
    <property type="molecule type" value="Genomic_DNA"/>
</dbReference>
<dbReference type="Proteomes" id="UP001165080">
    <property type="component" value="Unassembled WGS sequence"/>
</dbReference>
<dbReference type="GO" id="GO:0006281">
    <property type="term" value="P:DNA repair"/>
    <property type="evidence" value="ECO:0007669"/>
    <property type="project" value="InterPro"/>
</dbReference>
<dbReference type="InterPro" id="IPR026171">
    <property type="entry name" value="FANCI"/>
</dbReference>
<dbReference type="GO" id="GO:0070182">
    <property type="term" value="F:DNA polymerase binding"/>
    <property type="evidence" value="ECO:0007669"/>
    <property type="project" value="TreeGrafter"/>
</dbReference>
<dbReference type="Pfam" id="PF14678">
    <property type="entry name" value="FANCI_S4"/>
    <property type="match status" value="1"/>
</dbReference>
<comment type="caution">
    <text evidence="3">The sequence shown here is derived from an EMBL/GenBank/DDBJ whole genome shotgun (WGS) entry which is preliminary data.</text>
</comment>
<protein>
    <recommendedName>
        <fullName evidence="1">FANCI solenoid 4 domain-containing protein</fullName>
    </recommendedName>
</protein>
<dbReference type="EMBL" id="BRXU01000003">
    <property type="protein sequence ID" value="GLC50431.1"/>
    <property type="molecule type" value="Genomic_DNA"/>
</dbReference>
<feature type="domain" description="FANCI solenoid 4" evidence="1">
    <location>
        <begin position="166"/>
        <end position="337"/>
    </location>
</feature>
<keyword evidence="4" id="KW-1185">Reference proteome</keyword>
<evidence type="ECO:0000313" key="4">
    <source>
        <dbReference type="Proteomes" id="UP001165080"/>
    </source>
</evidence>
<evidence type="ECO:0000259" key="1">
    <source>
        <dbReference type="Pfam" id="PF14678"/>
    </source>
</evidence>
<accession>A0A9W6BE16</accession>
<reference evidence="3" key="1">
    <citation type="submission" date="2022-08" db="EMBL/GenBank/DDBJ databases">
        <authorList>
            <person name="Takahashi K."/>
            <person name="Suzuki S."/>
            <person name="Kawachi M."/>
            <person name="Higashiyama T."/>
            <person name="Nozaki H."/>
        </authorList>
    </citation>
    <scope>NUCLEOTIDE SEQUENCE</scope>
    <source>
        <strain evidence="3">NIES-4479</strain>
    </source>
</reference>